<proteinExistence type="inferred from homology"/>
<dbReference type="GO" id="GO:0005737">
    <property type="term" value="C:cytoplasm"/>
    <property type="evidence" value="ECO:0007669"/>
    <property type="project" value="UniProtKB-ARBA"/>
</dbReference>
<evidence type="ECO:0000256" key="5">
    <source>
        <dbReference type="ARBA" id="ARBA00023274"/>
    </source>
</evidence>
<gene>
    <name evidence="7 8" type="primary">rplR</name>
    <name evidence="8" type="ORF">MM817_02123</name>
</gene>
<keyword evidence="2 7" id="KW-0699">rRNA-binding</keyword>
<dbReference type="Pfam" id="PF00861">
    <property type="entry name" value="Ribosomal_L18p"/>
    <property type="match status" value="1"/>
</dbReference>
<evidence type="ECO:0000256" key="1">
    <source>
        <dbReference type="ARBA" id="ARBA00007116"/>
    </source>
</evidence>
<comment type="similarity">
    <text evidence="1 7">Belongs to the universal ribosomal protein uL18 family.</text>
</comment>
<dbReference type="GO" id="GO:0008097">
    <property type="term" value="F:5S rRNA binding"/>
    <property type="evidence" value="ECO:0007669"/>
    <property type="project" value="TreeGrafter"/>
</dbReference>
<dbReference type="InterPro" id="IPR004389">
    <property type="entry name" value="Ribosomal_uL18_bac-type"/>
</dbReference>
<dbReference type="GO" id="GO:1990904">
    <property type="term" value="C:ribonucleoprotein complex"/>
    <property type="evidence" value="ECO:0007669"/>
    <property type="project" value="UniProtKB-KW"/>
</dbReference>
<dbReference type="CDD" id="cd00432">
    <property type="entry name" value="Ribosomal_L18_L5e"/>
    <property type="match status" value="1"/>
</dbReference>
<keyword evidence="9" id="KW-1185">Reference proteome</keyword>
<dbReference type="GO" id="GO:0003735">
    <property type="term" value="F:structural constituent of ribosome"/>
    <property type="evidence" value="ECO:0007669"/>
    <property type="project" value="InterPro"/>
</dbReference>
<dbReference type="PANTHER" id="PTHR12899:SF3">
    <property type="entry name" value="LARGE RIBOSOMAL SUBUNIT PROTEIN UL18M"/>
    <property type="match status" value="1"/>
</dbReference>
<dbReference type="HAMAP" id="MF_01337_B">
    <property type="entry name" value="Ribosomal_uL18_B"/>
    <property type="match status" value="1"/>
</dbReference>
<keyword evidence="5 7" id="KW-0687">Ribonucleoprotein</keyword>
<comment type="caution">
    <text evidence="8">The sequence shown here is derived from an EMBL/GenBank/DDBJ whole genome shotgun (WGS) entry which is preliminary data.</text>
</comment>
<evidence type="ECO:0000256" key="6">
    <source>
        <dbReference type="ARBA" id="ARBA00035197"/>
    </source>
</evidence>
<dbReference type="InterPro" id="IPR057268">
    <property type="entry name" value="Ribosomal_L18"/>
</dbReference>
<dbReference type="PANTHER" id="PTHR12899">
    <property type="entry name" value="39S RIBOSOMAL PROTEIN L18, MITOCHONDRIAL"/>
    <property type="match status" value="1"/>
</dbReference>
<evidence type="ECO:0000256" key="7">
    <source>
        <dbReference type="HAMAP-Rule" id="MF_01337"/>
    </source>
</evidence>
<evidence type="ECO:0000256" key="3">
    <source>
        <dbReference type="ARBA" id="ARBA00022884"/>
    </source>
</evidence>
<organism evidence="8 9">
    <name type="scientific">Sulfoacidibacillus ferrooxidans</name>
    <dbReference type="NCBI Taxonomy" id="2005001"/>
    <lineage>
        <taxon>Bacteria</taxon>
        <taxon>Bacillati</taxon>
        <taxon>Bacillota</taxon>
        <taxon>Bacilli</taxon>
        <taxon>Bacillales</taxon>
        <taxon>Alicyclobacillaceae</taxon>
        <taxon>Sulfoacidibacillus</taxon>
    </lineage>
</organism>
<dbReference type="NCBIfam" id="TIGR00060">
    <property type="entry name" value="L18_bact"/>
    <property type="match status" value="1"/>
</dbReference>
<dbReference type="GO" id="GO:0006412">
    <property type="term" value="P:translation"/>
    <property type="evidence" value="ECO:0007669"/>
    <property type="project" value="UniProtKB-UniRule"/>
</dbReference>
<dbReference type="FunFam" id="3.30.420.100:FF:000001">
    <property type="entry name" value="50S ribosomal protein L18"/>
    <property type="match status" value="1"/>
</dbReference>
<name>A0A9X1VD09_9BACL</name>
<dbReference type="GO" id="GO:0005840">
    <property type="term" value="C:ribosome"/>
    <property type="evidence" value="ECO:0007669"/>
    <property type="project" value="UniProtKB-KW"/>
</dbReference>
<dbReference type="InterPro" id="IPR005484">
    <property type="entry name" value="Ribosomal_uL18_bac/plant/anim"/>
</dbReference>
<evidence type="ECO:0000313" key="8">
    <source>
        <dbReference type="EMBL" id="MCI0183832.1"/>
    </source>
</evidence>
<sequence length="122" mass="13340">MITKPDKEAVRARRHARIRRQLSGTAARPRLNVFRSDKHIYAQMIDDVSGTTIVSASTVEKSVRESVPHGNTVAAAEAIGELVAKRAVEKGISKVVFDRGGYLYHGRIQALADAARKAGLEF</sequence>
<dbReference type="AlphaFoldDB" id="A0A9X1VD09"/>
<dbReference type="SUPFAM" id="SSF53137">
    <property type="entry name" value="Translational machinery components"/>
    <property type="match status" value="1"/>
</dbReference>
<dbReference type="Proteomes" id="UP001139263">
    <property type="component" value="Unassembled WGS sequence"/>
</dbReference>
<comment type="function">
    <text evidence="7">This is one of the proteins that bind and probably mediate the attachment of the 5S RNA into the large ribosomal subunit, where it forms part of the central protuberance.</text>
</comment>
<evidence type="ECO:0000256" key="2">
    <source>
        <dbReference type="ARBA" id="ARBA00022730"/>
    </source>
</evidence>
<evidence type="ECO:0000256" key="4">
    <source>
        <dbReference type="ARBA" id="ARBA00022980"/>
    </source>
</evidence>
<evidence type="ECO:0000313" key="9">
    <source>
        <dbReference type="Proteomes" id="UP001139263"/>
    </source>
</evidence>
<dbReference type="RefSeq" id="WP_241714648.1">
    <property type="nucleotide sequence ID" value="NZ_JALBUF010000006.1"/>
</dbReference>
<keyword evidence="4 7" id="KW-0689">Ribosomal protein</keyword>
<reference evidence="8" key="1">
    <citation type="submission" date="2022-03" db="EMBL/GenBank/DDBJ databases">
        <title>Draft Genome Sequence of Firmicute Strain S0AB, a Heterotrophic Iron/Sulfur-Oxidizing Extreme Acidophile.</title>
        <authorList>
            <person name="Vergara E."/>
            <person name="Pakostova E."/>
            <person name="Johnson D.B."/>
            <person name="Holmes D.S."/>
        </authorList>
    </citation>
    <scope>NUCLEOTIDE SEQUENCE</scope>
    <source>
        <strain evidence="8">S0AB</strain>
    </source>
</reference>
<comment type="subunit">
    <text evidence="7">Part of the 50S ribosomal subunit; part of the 5S rRNA/L5/L18/L25 subcomplex. Contacts the 5S and 23S rRNAs.</text>
</comment>
<dbReference type="EMBL" id="JALBUF010000006">
    <property type="protein sequence ID" value="MCI0183832.1"/>
    <property type="molecule type" value="Genomic_DNA"/>
</dbReference>
<dbReference type="Gene3D" id="3.30.420.100">
    <property type="match status" value="1"/>
</dbReference>
<protein>
    <recommendedName>
        <fullName evidence="6 7">Large ribosomal subunit protein uL18</fullName>
    </recommendedName>
</protein>
<keyword evidence="3 7" id="KW-0694">RNA-binding</keyword>
<accession>A0A9X1VD09</accession>